<dbReference type="GO" id="GO:0006979">
    <property type="term" value="P:response to oxidative stress"/>
    <property type="evidence" value="ECO:0007669"/>
    <property type="project" value="InterPro"/>
</dbReference>
<keyword evidence="2" id="KW-1185">Reference proteome</keyword>
<dbReference type="STRING" id="913024.SAMN05421741_105139"/>
<reference evidence="2" key="1">
    <citation type="submission" date="2016-10" db="EMBL/GenBank/DDBJ databases">
        <authorList>
            <person name="Varghese N."/>
            <person name="Submissions S."/>
        </authorList>
    </citation>
    <scope>NUCLEOTIDE SEQUENCE [LARGE SCALE GENOMIC DNA]</scope>
    <source>
        <strain evidence="2">DS-12</strain>
    </source>
</reference>
<sequence>MKAKITAKWQGNFKSGSGSFDAVHSTIGKSVFKHNKKEEENTATNPEELMAAAHAACYTMTLNYILTSNGIEVETLQTSCTITATSFDITNSDLDVIAVIPNISEVDFKKYAEQAKEMCPVGKAYNLEISLNAELKQ</sequence>
<name>A0A1I4Z2B1_9FLAO</name>
<dbReference type="PANTHER" id="PTHR42830">
    <property type="entry name" value="OSMOTICALLY INDUCIBLE FAMILY PROTEIN"/>
    <property type="match status" value="1"/>
</dbReference>
<dbReference type="GeneID" id="66581052"/>
<dbReference type="Gene3D" id="3.30.300.20">
    <property type="match status" value="1"/>
</dbReference>
<dbReference type="Proteomes" id="UP000199036">
    <property type="component" value="Unassembled WGS sequence"/>
</dbReference>
<dbReference type="InterPro" id="IPR052707">
    <property type="entry name" value="OsmC_Ohr_Peroxiredoxin"/>
</dbReference>
<dbReference type="AlphaFoldDB" id="A0A1I4Z2B1"/>
<accession>A0A1I4Z2B1</accession>
<evidence type="ECO:0000313" key="1">
    <source>
        <dbReference type="EMBL" id="SFN44424.1"/>
    </source>
</evidence>
<evidence type="ECO:0000313" key="2">
    <source>
        <dbReference type="Proteomes" id="UP000199036"/>
    </source>
</evidence>
<dbReference type="InterPro" id="IPR003718">
    <property type="entry name" value="OsmC/Ohr_fam"/>
</dbReference>
<dbReference type="InterPro" id="IPR036102">
    <property type="entry name" value="OsmC/Ohrsf"/>
</dbReference>
<dbReference type="GO" id="GO:0004601">
    <property type="term" value="F:peroxidase activity"/>
    <property type="evidence" value="ECO:0007669"/>
    <property type="project" value="InterPro"/>
</dbReference>
<dbReference type="InterPro" id="IPR015946">
    <property type="entry name" value="KH_dom-like_a/b"/>
</dbReference>
<dbReference type="RefSeq" id="WP_027384833.1">
    <property type="nucleotide sequence ID" value="NZ_FOVI01000005.1"/>
</dbReference>
<dbReference type="Pfam" id="PF02566">
    <property type="entry name" value="OsmC"/>
    <property type="match status" value="1"/>
</dbReference>
<dbReference type="SUPFAM" id="SSF82784">
    <property type="entry name" value="OsmC-like"/>
    <property type="match status" value="1"/>
</dbReference>
<dbReference type="NCBIfam" id="TIGR03562">
    <property type="entry name" value="osmo_induc_OsmC"/>
    <property type="match status" value="1"/>
</dbReference>
<dbReference type="OrthoDB" id="9807532at2"/>
<dbReference type="EMBL" id="FOVI01000005">
    <property type="protein sequence ID" value="SFN44424.1"/>
    <property type="molecule type" value="Genomic_DNA"/>
</dbReference>
<dbReference type="InterPro" id="IPR019904">
    <property type="entry name" value="Peroxiredoxin_OsmC"/>
</dbReference>
<proteinExistence type="predicted"/>
<gene>
    <name evidence="1" type="ORF">SAMN05421741_105139</name>
</gene>
<organism evidence="1 2">
    <name type="scientific">Paenimyroides ummariense</name>
    <dbReference type="NCBI Taxonomy" id="913024"/>
    <lineage>
        <taxon>Bacteria</taxon>
        <taxon>Pseudomonadati</taxon>
        <taxon>Bacteroidota</taxon>
        <taxon>Flavobacteriia</taxon>
        <taxon>Flavobacteriales</taxon>
        <taxon>Flavobacteriaceae</taxon>
        <taxon>Paenimyroides</taxon>
    </lineage>
</organism>
<dbReference type="PANTHER" id="PTHR42830:SF1">
    <property type="entry name" value="OSMOTICALLY INDUCIBLE FAMILY PROTEIN"/>
    <property type="match status" value="1"/>
</dbReference>
<protein>
    <submittedName>
        <fullName evidence="1">Osmotically inducible protein OsmC</fullName>
    </submittedName>
</protein>